<dbReference type="InterPro" id="IPR032783">
    <property type="entry name" value="AraC_lig"/>
</dbReference>
<dbReference type="PANTHER" id="PTHR46796:SF7">
    <property type="entry name" value="ARAC FAMILY TRANSCRIPTIONAL REGULATOR"/>
    <property type="match status" value="1"/>
</dbReference>
<keyword evidence="2" id="KW-0238">DNA-binding</keyword>
<proteinExistence type="predicted"/>
<dbReference type="RefSeq" id="WP_346244851.1">
    <property type="nucleotide sequence ID" value="NZ_JBDIZK010000001.1"/>
</dbReference>
<dbReference type="InterPro" id="IPR050204">
    <property type="entry name" value="AraC_XylS_family_regulators"/>
</dbReference>
<evidence type="ECO:0000256" key="2">
    <source>
        <dbReference type="ARBA" id="ARBA00023125"/>
    </source>
</evidence>
<dbReference type="SUPFAM" id="SSF46689">
    <property type="entry name" value="Homeodomain-like"/>
    <property type="match status" value="2"/>
</dbReference>
<sequence>MTPDPLSDVLQLLKPRAYGFRGLEIGGDWSFRLEPQPVVRCYALRAGACRLWLDGLAPVDLAAGDFVLLPHGQGVVLGTRPDAPAIDLQRFFATASGGTAIFGTGGSFSGLGGYFEIGGVTVDALLRALPSVVRLGGGSDAAGLLWLVERLMAELRVPRPGGRLMAEHLSQTLLIEALRLHLATDVQPNGTWLAALADPKLAQAIHAIHAEPGQNWTLGELATRSGLSRSGFARRFTDICGEPAMTYLIRWRMTLARDRLARGVPIATIASDLGYGSESAFGAAFRRVTGTSPGRLRNGRAGHAAFDPT</sequence>
<keyword evidence="6" id="KW-1185">Reference proteome</keyword>
<evidence type="ECO:0000313" key="5">
    <source>
        <dbReference type="EMBL" id="MEN3745846.1"/>
    </source>
</evidence>
<evidence type="ECO:0000259" key="4">
    <source>
        <dbReference type="PROSITE" id="PS01124"/>
    </source>
</evidence>
<accession>A0ABV0B4P4</accession>
<protein>
    <submittedName>
        <fullName evidence="5">AraC family transcriptional regulator</fullName>
    </submittedName>
</protein>
<name>A0ABV0B4P4_9SPHN</name>
<comment type="caution">
    <text evidence="5">The sequence shown here is derived from an EMBL/GenBank/DDBJ whole genome shotgun (WGS) entry which is preliminary data.</text>
</comment>
<dbReference type="Pfam" id="PF12833">
    <property type="entry name" value="HTH_18"/>
    <property type="match status" value="1"/>
</dbReference>
<dbReference type="Gene3D" id="1.10.10.60">
    <property type="entry name" value="Homeodomain-like"/>
    <property type="match status" value="1"/>
</dbReference>
<dbReference type="Pfam" id="PF12852">
    <property type="entry name" value="Cupin_6"/>
    <property type="match status" value="1"/>
</dbReference>
<keyword evidence="3" id="KW-0804">Transcription</keyword>
<evidence type="ECO:0000256" key="1">
    <source>
        <dbReference type="ARBA" id="ARBA00023015"/>
    </source>
</evidence>
<dbReference type="SMART" id="SM00342">
    <property type="entry name" value="HTH_ARAC"/>
    <property type="match status" value="1"/>
</dbReference>
<gene>
    <name evidence="5" type="ORF">TPR58_01605</name>
</gene>
<dbReference type="PROSITE" id="PS00041">
    <property type="entry name" value="HTH_ARAC_FAMILY_1"/>
    <property type="match status" value="1"/>
</dbReference>
<dbReference type="InterPro" id="IPR018060">
    <property type="entry name" value="HTH_AraC"/>
</dbReference>
<dbReference type="InterPro" id="IPR009057">
    <property type="entry name" value="Homeodomain-like_sf"/>
</dbReference>
<evidence type="ECO:0000313" key="6">
    <source>
        <dbReference type="Proteomes" id="UP001427805"/>
    </source>
</evidence>
<dbReference type="PANTHER" id="PTHR46796">
    <property type="entry name" value="HTH-TYPE TRANSCRIPTIONAL ACTIVATOR RHAS-RELATED"/>
    <property type="match status" value="1"/>
</dbReference>
<dbReference type="EMBL" id="JBDIZK010000001">
    <property type="protein sequence ID" value="MEN3745846.1"/>
    <property type="molecule type" value="Genomic_DNA"/>
</dbReference>
<reference evidence="5 6" key="1">
    <citation type="submission" date="2024-05" db="EMBL/GenBank/DDBJ databases">
        <title>Sphingomonas sp. HF-S3 16S ribosomal RNA gene Genome sequencing and assembly.</title>
        <authorList>
            <person name="Lee H."/>
        </authorList>
    </citation>
    <scope>NUCLEOTIDE SEQUENCE [LARGE SCALE GENOMIC DNA]</scope>
    <source>
        <strain evidence="5 6">HF-S3</strain>
    </source>
</reference>
<organism evidence="5 6">
    <name type="scientific">Sphingomonas rustica</name>
    <dbReference type="NCBI Taxonomy" id="3103142"/>
    <lineage>
        <taxon>Bacteria</taxon>
        <taxon>Pseudomonadati</taxon>
        <taxon>Pseudomonadota</taxon>
        <taxon>Alphaproteobacteria</taxon>
        <taxon>Sphingomonadales</taxon>
        <taxon>Sphingomonadaceae</taxon>
        <taxon>Sphingomonas</taxon>
    </lineage>
</organism>
<evidence type="ECO:0000256" key="3">
    <source>
        <dbReference type="ARBA" id="ARBA00023163"/>
    </source>
</evidence>
<feature type="domain" description="HTH araC/xylS-type" evidence="4">
    <location>
        <begin position="202"/>
        <end position="299"/>
    </location>
</feature>
<dbReference type="PROSITE" id="PS01124">
    <property type="entry name" value="HTH_ARAC_FAMILY_2"/>
    <property type="match status" value="1"/>
</dbReference>
<dbReference type="InterPro" id="IPR018062">
    <property type="entry name" value="HTH_AraC-typ_CS"/>
</dbReference>
<dbReference type="Proteomes" id="UP001427805">
    <property type="component" value="Unassembled WGS sequence"/>
</dbReference>
<keyword evidence="1" id="KW-0805">Transcription regulation</keyword>